<comment type="caution">
    <text evidence="1">The sequence shown here is derived from an EMBL/GenBank/DDBJ whole genome shotgun (WGS) entry which is preliminary data.</text>
</comment>
<dbReference type="SFLD" id="SFLDG01129">
    <property type="entry name" value="C1.5:_HAD__Beta-PGM__Phosphata"/>
    <property type="match status" value="1"/>
</dbReference>
<evidence type="ECO:0000313" key="2">
    <source>
        <dbReference type="Proteomes" id="UP000460318"/>
    </source>
</evidence>
<keyword evidence="1" id="KW-0378">Hydrolase</keyword>
<dbReference type="InterPro" id="IPR023198">
    <property type="entry name" value="PGP-like_dom2"/>
</dbReference>
<accession>A0A7X3II31</accession>
<dbReference type="InterPro" id="IPR036412">
    <property type="entry name" value="HAD-like_sf"/>
</dbReference>
<dbReference type="EMBL" id="WUBI01000001">
    <property type="protein sequence ID" value="MWV44319.1"/>
    <property type="molecule type" value="Genomic_DNA"/>
</dbReference>
<dbReference type="Gene3D" id="1.10.150.240">
    <property type="entry name" value="Putative phosphatase, domain 2"/>
    <property type="match status" value="1"/>
</dbReference>
<gene>
    <name evidence="1" type="ORF">GRF59_11825</name>
</gene>
<sequence length="224" mass="26024">MKHKLKGIIFDMDNTILRSKIDFSTMKKETYRFLVLREILPSDMDLSRHTTATVIEEAIRTNRMTDRLIQEVWDIPKKHEMWGMQGADLEPGTVEILNKLKGKYHITIVTNNSVRAAEIALRENNVMEYFDRIVGREMMDSLKPSPDGYLRILNEYKYSADEWVSVGDSWTDGKASINAGIKFIAYRSDIDKMQQMNVIPIAEITDLMELTNIMERIEEGLPFR</sequence>
<reference evidence="1 2" key="1">
    <citation type="submission" date="2019-12" db="EMBL/GenBank/DDBJ databases">
        <title>Paenibacillus sp. nov., an endophytic bacterium isolated from the stem of Dendrobium.</title>
        <authorList>
            <person name="Zhao R."/>
        </authorList>
    </citation>
    <scope>NUCLEOTIDE SEQUENCE [LARGE SCALE GENOMIC DNA]</scope>
    <source>
        <strain evidence="1 2">HJL G12</strain>
    </source>
</reference>
<dbReference type="RefSeq" id="WP_160497748.1">
    <property type="nucleotide sequence ID" value="NZ_WUBI01000001.1"/>
</dbReference>
<dbReference type="PANTHER" id="PTHR43434:SF1">
    <property type="entry name" value="PHOSPHOGLYCOLATE PHOSPHATASE"/>
    <property type="match status" value="1"/>
</dbReference>
<dbReference type="Proteomes" id="UP000460318">
    <property type="component" value="Unassembled WGS sequence"/>
</dbReference>
<dbReference type="AlphaFoldDB" id="A0A7X3II31"/>
<proteinExistence type="predicted"/>
<protein>
    <submittedName>
        <fullName evidence="1">HAD-IA family hydrolase</fullName>
    </submittedName>
</protein>
<dbReference type="NCBIfam" id="TIGR01549">
    <property type="entry name" value="HAD-SF-IA-v1"/>
    <property type="match status" value="1"/>
</dbReference>
<dbReference type="InterPro" id="IPR006439">
    <property type="entry name" value="HAD-SF_hydro_IA"/>
</dbReference>
<evidence type="ECO:0000313" key="1">
    <source>
        <dbReference type="EMBL" id="MWV44319.1"/>
    </source>
</evidence>
<dbReference type="GO" id="GO:0008967">
    <property type="term" value="F:phosphoglycolate phosphatase activity"/>
    <property type="evidence" value="ECO:0007669"/>
    <property type="project" value="TreeGrafter"/>
</dbReference>
<keyword evidence="2" id="KW-1185">Reference proteome</keyword>
<dbReference type="SFLD" id="SFLDS00003">
    <property type="entry name" value="Haloacid_Dehalogenase"/>
    <property type="match status" value="1"/>
</dbReference>
<dbReference type="InterPro" id="IPR050155">
    <property type="entry name" value="HAD-like_hydrolase_sf"/>
</dbReference>
<organism evidence="1 2">
    <name type="scientific">Paenibacillus dendrobii</name>
    <dbReference type="NCBI Taxonomy" id="2691084"/>
    <lineage>
        <taxon>Bacteria</taxon>
        <taxon>Bacillati</taxon>
        <taxon>Bacillota</taxon>
        <taxon>Bacilli</taxon>
        <taxon>Bacillales</taxon>
        <taxon>Paenibacillaceae</taxon>
        <taxon>Paenibacillus</taxon>
    </lineage>
</organism>
<dbReference type="InterPro" id="IPR023214">
    <property type="entry name" value="HAD_sf"/>
</dbReference>
<dbReference type="GO" id="GO:0006281">
    <property type="term" value="P:DNA repair"/>
    <property type="evidence" value="ECO:0007669"/>
    <property type="project" value="TreeGrafter"/>
</dbReference>
<dbReference type="SUPFAM" id="SSF56784">
    <property type="entry name" value="HAD-like"/>
    <property type="match status" value="1"/>
</dbReference>
<name>A0A7X3II31_9BACL</name>
<dbReference type="InterPro" id="IPR041492">
    <property type="entry name" value="HAD_2"/>
</dbReference>
<dbReference type="Pfam" id="PF13419">
    <property type="entry name" value="HAD_2"/>
    <property type="match status" value="1"/>
</dbReference>
<dbReference type="PANTHER" id="PTHR43434">
    <property type="entry name" value="PHOSPHOGLYCOLATE PHOSPHATASE"/>
    <property type="match status" value="1"/>
</dbReference>
<dbReference type="Gene3D" id="3.40.50.1000">
    <property type="entry name" value="HAD superfamily/HAD-like"/>
    <property type="match status" value="1"/>
</dbReference>